<dbReference type="InterPro" id="IPR004852">
    <property type="entry name" value="Di-haem_cyt_c_peroxidsae"/>
</dbReference>
<evidence type="ECO:0000256" key="8">
    <source>
        <dbReference type="PIRSR" id="PIRSR000294-1"/>
    </source>
</evidence>
<dbReference type="AlphaFoldDB" id="A0A6B8M7F2"/>
<dbReference type="PIRSF" id="PIRSF000294">
    <property type="entry name" value="Cytochrome-c_peroxidase"/>
    <property type="match status" value="1"/>
</dbReference>
<feature type="binding site" description="covalent" evidence="8">
    <location>
        <position position="75"/>
    </location>
    <ligand>
        <name>heme c</name>
        <dbReference type="ChEBI" id="CHEBI:61717"/>
        <label>1</label>
    </ligand>
</feature>
<evidence type="ECO:0000313" key="13">
    <source>
        <dbReference type="Proteomes" id="UP000422569"/>
    </source>
</evidence>
<dbReference type="GO" id="GO:0009055">
    <property type="term" value="F:electron transfer activity"/>
    <property type="evidence" value="ECO:0007669"/>
    <property type="project" value="InterPro"/>
</dbReference>
<dbReference type="RefSeq" id="WP_016918168.1">
    <property type="nucleotide sequence ID" value="NZ_CP044331.1"/>
</dbReference>
<feature type="region of interest" description="Disordered" evidence="10">
    <location>
        <begin position="369"/>
        <end position="392"/>
    </location>
</feature>
<dbReference type="PROSITE" id="PS51007">
    <property type="entry name" value="CYTC"/>
    <property type="match status" value="2"/>
</dbReference>
<dbReference type="EMBL" id="CP044331">
    <property type="protein sequence ID" value="QGM98416.1"/>
    <property type="molecule type" value="Genomic_DNA"/>
</dbReference>
<dbReference type="GO" id="GO:0004130">
    <property type="term" value="F:cytochrome-c peroxidase activity"/>
    <property type="evidence" value="ECO:0007669"/>
    <property type="project" value="TreeGrafter"/>
</dbReference>
<accession>A0A6B8M7F2</accession>
<feature type="binding site" description="covalent" evidence="8">
    <location>
        <position position="228"/>
    </location>
    <ligand>
        <name>heme c</name>
        <dbReference type="ChEBI" id="CHEBI:61717"/>
        <label>2</label>
    </ligand>
</feature>
<dbReference type="Gene3D" id="1.10.760.10">
    <property type="entry name" value="Cytochrome c-like domain"/>
    <property type="match status" value="2"/>
</dbReference>
<evidence type="ECO:0000313" key="12">
    <source>
        <dbReference type="EMBL" id="QGM98416.1"/>
    </source>
</evidence>
<dbReference type="KEGG" id="mpar:F7D14_13640"/>
<comment type="cofactor">
    <cofactor evidence="8">
        <name>heme</name>
        <dbReference type="ChEBI" id="CHEBI:30413"/>
    </cofactor>
    <text evidence="8">Binds 2 heme groups.</text>
</comment>
<feature type="binding site" description="axial binding residue" evidence="9">
    <location>
        <position position="76"/>
    </location>
    <ligand>
        <name>heme c</name>
        <dbReference type="ChEBI" id="CHEBI:61717"/>
        <label>1</label>
    </ligand>
    <ligandPart>
        <name>Fe</name>
        <dbReference type="ChEBI" id="CHEBI:18248"/>
    </ligandPart>
</feature>
<dbReference type="GO" id="GO:0020037">
    <property type="term" value="F:heme binding"/>
    <property type="evidence" value="ECO:0007669"/>
    <property type="project" value="InterPro"/>
</dbReference>
<feature type="binding site" description="covalent" evidence="8">
    <location>
        <position position="72"/>
    </location>
    <ligand>
        <name>heme c</name>
        <dbReference type="ChEBI" id="CHEBI:61717"/>
        <label>1</label>
    </ligand>
</feature>
<dbReference type="GO" id="GO:0046872">
    <property type="term" value="F:metal ion binding"/>
    <property type="evidence" value="ECO:0007669"/>
    <property type="project" value="UniProtKB-KW"/>
</dbReference>
<comment type="PTM">
    <text evidence="8">Binds 2 heme groups per subunit.</text>
</comment>
<evidence type="ECO:0000256" key="10">
    <source>
        <dbReference type="SAM" id="MobiDB-lite"/>
    </source>
</evidence>
<dbReference type="InterPro" id="IPR023929">
    <property type="entry name" value="MbnH-like"/>
</dbReference>
<feature type="binding site" description="covalent" evidence="8">
    <location>
        <position position="225"/>
    </location>
    <ligand>
        <name>heme c</name>
        <dbReference type="ChEBI" id="CHEBI:61717"/>
        <label>2</label>
    </ligand>
</feature>
<feature type="compositionally biased region" description="Polar residues" evidence="10">
    <location>
        <begin position="383"/>
        <end position="392"/>
    </location>
</feature>
<dbReference type="Proteomes" id="UP000422569">
    <property type="component" value="Chromosome"/>
</dbReference>
<keyword evidence="6" id="KW-0560">Oxidoreductase</keyword>
<evidence type="ECO:0000256" key="1">
    <source>
        <dbReference type="ARBA" id="ARBA00004418"/>
    </source>
</evidence>
<evidence type="ECO:0000256" key="9">
    <source>
        <dbReference type="PIRSR" id="PIRSR000294-2"/>
    </source>
</evidence>
<gene>
    <name evidence="12" type="ORF">F7D14_13640</name>
</gene>
<organism evidence="12 13">
    <name type="scientific">Methylocystis parvus</name>
    <dbReference type="NCBI Taxonomy" id="134"/>
    <lineage>
        <taxon>Bacteria</taxon>
        <taxon>Pseudomonadati</taxon>
        <taxon>Pseudomonadota</taxon>
        <taxon>Alphaproteobacteria</taxon>
        <taxon>Hyphomicrobiales</taxon>
        <taxon>Methylocystaceae</taxon>
        <taxon>Methylocystis</taxon>
    </lineage>
</organism>
<evidence type="ECO:0000259" key="11">
    <source>
        <dbReference type="PROSITE" id="PS51007"/>
    </source>
</evidence>
<feature type="domain" description="Cytochrome c" evidence="11">
    <location>
        <begin position="209"/>
        <end position="361"/>
    </location>
</feature>
<dbReference type="NCBIfam" id="TIGR04039">
    <property type="entry name" value="MXAN_0977_Heme2"/>
    <property type="match status" value="1"/>
</dbReference>
<feature type="binding site" description="axial binding residue" evidence="9">
    <location>
        <position position="229"/>
    </location>
    <ligand>
        <name>heme c</name>
        <dbReference type="ChEBI" id="CHEBI:61717"/>
        <label>2</label>
    </ligand>
    <ligandPart>
        <name>Fe</name>
        <dbReference type="ChEBI" id="CHEBI:18248"/>
    </ligandPart>
</feature>
<feature type="domain" description="Cytochrome c" evidence="11">
    <location>
        <begin position="50"/>
        <end position="157"/>
    </location>
</feature>
<sequence>MRNWRKTAAAVALLAQIVPSAGEEAEKWSWNLPSFLPPPRVPADNPMSEARFQLGRTLFYDTRLSGNGKESCASCHLQERAFTDGRKVAIGSTGEQTPRNSPSIANAAWRATLTWANPAMVTLERQMEGPLFGEGPVEMGVNDANRGEIVARFKSDESYRRAFARAFPNEAEPISFGNIIKAIAAFERGVISTGSKYDLYLEGKASLTPEETRGKDLFFGEKAECHHCHGSVNFDDQFYHAGTREIETPFHNTGMYNLSGKGDYPAPNRGLFESTHALDDMGKFRAPSLRNIAVTGPYMHDGSVATLEDVVDLYAAGGRDVASGPLAGDGRVNPHKSDLIVPIDLSPQEKSDLIAFLKTLTDEEFLRSPRYSNPWAGNDASIAKTSSNLNSR</sequence>
<dbReference type="InterPro" id="IPR036909">
    <property type="entry name" value="Cyt_c-like_dom_sf"/>
</dbReference>
<dbReference type="GO" id="GO:0042597">
    <property type="term" value="C:periplasmic space"/>
    <property type="evidence" value="ECO:0007669"/>
    <property type="project" value="UniProtKB-SubCell"/>
</dbReference>
<evidence type="ECO:0000256" key="7">
    <source>
        <dbReference type="ARBA" id="ARBA00023004"/>
    </source>
</evidence>
<keyword evidence="5" id="KW-0574">Periplasm</keyword>
<evidence type="ECO:0000256" key="4">
    <source>
        <dbReference type="ARBA" id="ARBA00022729"/>
    </source>
</evidence>
<dbReference type="PANTHER" id="PTHR30600:SF14">
    <property type="entry name" value="CYTOCHROME C PEROXIDASE"/>
    <property type="match status" value="1"/>
</dbReference>
<evidence type="ECO:0000256" key="5">
    <source>
        <dbReference type="ARBA" id="ARBA00022764"/>
    </source>
</evidence>
<evidence type="ECO:0000256" key="3">
    <source>
        <dbReference type="ARBA" id="ARBA00022723"/>
    </source>
</evidence>
<evidence type="ECO:0000256" key="2">
    <source>
        <dbReference type="ARBA" id="ARBA00022617"/>
    </source>
</evidence>
<keyword evidence="13" id="KW-1185">Reference proteome</keyword>
<name>A0A6B8M7F2_9HYPH</name>
<reference evidence="12 13" key="1">
    <citation type="submission" date="2019-09" db="EMBL/GenBank/DDBJ databases">
        <title>Isolation and complete genome sequencing of Methylocystis species.</title>
        <authorList>
            <person name="Rumah B.L."/>
            <person name="Stead C.E."/>
            <person name="Stevens B.C."/>
            <person name="Minton N.P."/>
            <person name="Grosse-Honebrink A."/>
            <person name="Zhang Y."/>
        </authorList>
    </citation>
    <scope>NUCLEOTIDE SEQUENCE [LARGE SCALE GENOMIC DNA]</scope>
    <source>
        <strain evidence="12 13">BRCS2</strain>
    </source>
</reference>
<dbReference type="Pfam" id="PF03150">
    <property type="entry name" value="CCP_MauG"/>
    <property type="match status" value="1"/>
</dbReference>
<dbReference type="PANTHER" id="PTHR30600">
    <property type="entry name" value="CYTOCHROME C PEROXIDASE-RELATED"/>
    <property type="match status" value="1"/>
</dbReference>
<dbReference type="InterPro" id="IPR009056">
    <property type="entry name" value="Cyt_c-like_dom"/>
</dbReference>
<protein>
    <submittedName>
        <fullName evidence="12">Di-heme enzyme</fullName>
    </submittedName>
</protein>
<dbReference type="InterPro" id="IPR051395">
    <property type="entry name" value="Cytochrome_c_Peroxidase/MauG"/>
</dbReference>
<proteinExistence type="predicted"/>
<dbReference type="SUPFAM" id="SSF46626">
    <property type="entry name" value="Cytochrome c"/>
    <property type="match status" value="2"/>
</dbReference>
<keyword evidence="3 9" id="KW-0479">Metal-binding</keyword>
<dbReference type="InterPro" id="IPR026259">
    <property type="entry name" value="MauG/Cytc_peroxidase"/>
</dbReference>
<comment type="subcellular location">
    <subcellularLocation>
        <location evidence="1">Periplasm</location>
    </subcellularLocation>
</comment>
<keyword evidence="4" id="KW-0732">Signal</keyword>
<keyword evidence="2 8" id="KW-0349">Heme</keyword>
<evidence type="ECO:0000256" key="6">
    <source>
        <dbReference type="ARBA" id="ARBA00023002"/>
    </source>
</evidence>
<keyword evidence="7 9" id="KW-0408">Iron</keyword>